<comment type="similarity">
    <text evidence="2">Belongs to the chromate ion transporter (CHR) (TC 2.A.51) family.</text>
</comment>
<evidence type="ECO:0000256" key="7">
    <source>
        <dbReference type="SAM" id="Phobius"/>
    </source>
</evidence>
<evidence type="ECO:0000256" key="3">
    <source>
        <dbReference type="ARBA" id="ARBA00022475"/>
    </source>
</evidence>
<gene>
    <name evidence="8" type="ORF">J2Z71_000012</name>
</gene>
<keyword evidence="9" id="KW-1185">Reference proteome</keyword>
<dbReference type="Proteomes" id="UP001519306">
    <property type="component" value="Unassembled WGS sequence"/>
</dbReference>
<organism evidence="8 9">
    <name type="scientific">Peptoniphilus stercorisuis</name>
    <dbReference type="NCBI Taxonomy" id="1436965"/>
    <lineage>
        <taxon>Bacteria</taxon>
        <taxon>Bacillati</taxon>
        <taxon>Bacillota</taxon>
        <taxon>Tissierellia</taxon>
        <taxon>Tissierellales</taxon>
        <taxon>Peptoniphilaceae</taxon>
        <taxon>Peptoniphilus</taxon>
    </lineage>
</organism>
<sequence>MIKFFTTLYLTCLKIGVLAFGGGYAAMPLIERFIVKENGWLQMSEFVDLVSISQMTPGPIAINAATFVGQKVGHLPGAFVATLGVVTPQFILMMIFGHLLFTKGKKFKVLDWMLNGVKAGIVALILITALKLIGASIFPQGLVISKMQIAAAITFIVGFILYFKKLQLFQIVGIGAVLGIAINLIIVNI</sequence>
<comment type="caution">
    <text evidence="8">The sequence shown here is derived from an EMBL/GenBank/DDBJ whole genome shotgun (WGS) entry which is preliminary data.</text>
</comment>
<accession>A0ABS4K9R1</accession>
<dbReference type="InterPro" id="IPR052518">
    <property type="entry name" value="CHR_Transporter"/>
</dbReference>
<feature type="transmembrane region" description="Helical" evidence="7">
    <location>
        <begin position="144"/>
        <end position="163"/>
    </location>
</feature>
<feature type="transmembrane region" description="Helical" evidence="7">
    <location>
        <begin position="7"/>
        <end position="27"/>
    </location>
</feature>
<feature type="transmembrane region" description="Helical" evidence="7">
    <location>
        <begin position="113"/>
        <end position="138"/>
    </location>
</feature>
<name>A0ABS4K9R1_9FIRM</name>
<keyword evidence="3" id="KW-1003">Cell membrane</keyword>
<protein>
    <submittedName>
        <fullName evidence="8">Chromate transporter</fullName>
    </submittedName>
</protein>
<keyword evidence="5 7" id="KW-1133">Transmembrane helix</keyword>
<evidence type="ECO:0000313" key="9">
    <source>
        <dbReference type="Proteomes" id="UP001519306"/>
    </source>
</evidence>
<dbReference type="InterPro" id="IPR003370">
    <property type="entry name" value="Chromate_transpt"/>
</dbReference>
<dbReference type="RefSeq" id="WP_210059804.1">
    <property type="nucleotide sequence ID" value="NZ_JAGGLJ010000001.1"/>
</dbReference>
<evidence type="ECO:0000256" key="6">
    <source>
        <dbReference type="ARBA" id="ARBA00023136"/>
    </source>
</evidence>
<keyword evidence="4 7" id="KW-0812">Transmembrane</keyword>
<dbReference type="Pfam" id="PF02417">
    <property type="entry name" value="Chromate_transp"/>
    <property type="match status" value="1"/>
</dbReference>
<proteinExistence type="inferred from homology"/>
<reference evidence="8 9" key="1">
    <citation type="submission" date="2021-03" db="EMBL/GenBank/DDBJ databases">
        <title>Genomic Encyclopedia of Type Strains, Phase IV (KMG-IV): sequencing the most valuable type-strain genomes for metagenomic binning, comparative biology and taxonomic classification.</title>
        <authorList>
            <person name="Goeker M."/>
        </authorList>
    </citation>
    <scope>NUCLEOTIDE SEQUENCE [LARGE SCALE GENOMIC DNA]</scope>
    <source>
        <strain evidence="8 9">DSM 27563</strain>
    </source>
</reference>
<evidence type="ECO:0000256" key="1">
    <source>
        <dbReference type="ARBA" id="ARBA00004651"/>
    </source>
</evidence>
<evidence type="ECO:0000256" key="2">
    <source>
        <dbReference type="ARBA" id="ARBA00005262"/>
    </source>
</evidence>
<keyword evidence="6 7" id="KW-0472">Membrane</keyword>
<dbReference type="PANTHER" id="PTHR43663">
    <property type="entry name" value="CHROMATE TRANSPORT PROTEIN-RELATED"/>
    <property type="match status" value="1"/>
</dbReference>
<feature type="transmembrane region" description="Helical" evidence="7">
    <location>
        <begin position="168"/>
        <end position="187"/>
    </location>
</feature>
<dbReference type="PANTHER" id="PTHR43663:SF1">
    <property type="entry name" value="CHROMATE TRANSPORTER"/>
    <property type="match status" value="1"/>
</dbReference>
<feature type="transmembrane region" description="Helical" evidence="7">
    <location>
        <begin position="78"/>
        <end position="101"/>
    </location>
</feature>
<comment type="subcellular location">
    <subcellularLocation>
        <location evidence="1">Cell membrane</location>
        <topology evidence="1">Multi-pass membrane protein</topology>
    </subcellularLocation>
</comment>
<evidence type="ECO:0000256" key="4">
    <source>
        <dbReference type="ARBA" id="ARBA00022692"/>
    </source>
</evidence>
<dbReference type="EMBL" id="JAGGLJ010000001">
    <property type="protein sequence ID" value="MBP2024497.1"/>
    <property type="molecule type" value="Genomic_DNA"/>
</dbReference>
<evidence type="ECO:0000313" key="8">
    <source>
        <dbReference type="EMBL" id="MBP2024497.1"/>
    </source>
</evidence>
<evidence type="ECO:0000256" key="5">
    <source>
        <dbReference type="ARBA" id="ARBA00022989"/>
    </source>
</evidence>